<dbReference type="InterPro" id="IPR050072">
    <property type="entry name" value="Peptidase_M20A"/>
</dbReference>
<keyword evidence="1" id="KW-0479">Metal-binding</keyword>
<name>A0A2R6AWH6_9ARCH</name>
<proteinExistence type="predicted"/>
<dbReference type="GO" id="GO:0016787">
    <property type="term" value="F:hydrolase activity"/>
    <property type="evidence" value="ECO:0007669"/>
    <property type="project" value="UniProtKB-KW"/>
</dbReference>
<dbReference type="Gene3D" id="3.30.70.360">
    <property type="match status" value="1"/>
</dbReference>
<organism evidence="4 5">
    <name type="scientific">Candidatus Marsarchaeota G2 archaeon ECH_B_SAG-M15</name>
    <dbReference type="NCBI Taxonomy" id="1978162"/>
    <lineage>
        <taxon>Archaea</taxon>
        <taxon>Candidatus Marsarchaeota</taxon>
        <taxon>Candidatus Marsarchaeota group 2</taxon>
    </lineage>
</organism>
<protein>
    <recommendedName>
        <fullName evidence="3">Peptidase M20 dimerisation domain-containing protein</fullName>
    </recommendedName>
</protein>
<gene>
    <name evidence="4" type="ORF">B9Q08_04145</name>
</gene>
<dbReference type="PANTHER" id="PTHR43808">
    <property type="entry name" value="ACETYLORNITHINE DEACETYLASE"/>
    <property type="match status" value="1"/>
</dbReference>
<dbReference type="GO" id="GO:0046872">
    <property type="term" value="F:metal ion binding"/>
    <property type="evidence" value="ECO:0007669"/>
    <property type="project" value="UniProtKB-KW"/>
</dbReference>
<dbReference type="Gene3D" id="3.40.630.10">
    <property type="entry name" value="Zn peptidases"/>
    <property type="match status" value="2"/>
</dbReference>
<evidence type="ECO:0000256" key="2">
    <source>
        <dbReference type="ARBA" id="ARBA00022801"/>
    </source>
</evidence>
<evidence type="ECO:0000313" key="5">
    <source>
        <dbReference type="Proteomes" id="UP000240490"/>
    </source>
</evidence>
<dbReference type="InterPro" id="IPR002933">
    <property type="entry name" value="Peptidase_M20"/>
</dbReference>
<comment type="caution">
    <text evidence="4">The sequence shown here is derived from an EMBL/GenBank/DDBJ whole genome shotgun (WGS) entry which is preliminary data.</text>
</comment>
<dbReference type="SUPFAM" id="SSF53187">
    <property type="entry name" value="Zn-dependent exopeptidases"/>
    <property type="match status" value="1"/>
</dbReference>
<feature type="domain" description="Peptidase M20 dimerisation" evidence="3">
    <location>
        <begin position="190"/>
        <end position="323"/>
    </location>
</feature>
<dbReference type="Pfam" id="PF01546">
    <property type="entry name" value="Peptidase_M20"/>
    <property type="match status" value="1"/>
</dbReference>
<dbReference type="InterPro" id="IPR011650">
    <property type="entry name" value="Peptidase_M20_dimer"/>
</dbReference>
<dbReference type="AlphaFoldDB" id="A0A2R6AWH6"/>
<dbReference type="SUPFAM" id="SSF55031">
    <property type="entry name" value="Bacterial exopeptidase dimerisation domain"/>
    <property type="match status" value="1"/>
</dbReference>
<dbReference type="InterPro" id="IPR036264">
    <property type="entry name" value="Bact_exopeptidase_dim_dom"/>
</dbReference>
<sequence length="427" mass="46011">MLDADVLAERVSRGREELVALLRRLISLEGGDQAGSLVGVQTFLKDYLEGVGLSVETHSVEGVSAITSSIGGNRRDGLILYSHCDVVPPGGSARWLYPPFEGRVVGGRVYGRGSADMLGGLAAEVFALSALVGFEAEFSRGVSFVSVPDEEDWRRTPTGWGFSDWLLRTGKLTGGACIMGEPSGIGGVCVGERGDYWVTLRVRGDAGHGSLAVYGDNVFVRLFRALDELHRAVCSHVALPPPEVAPLLEDSYPVLAVELGVPVAELRAKRMLESPSMNVGRVRGGVMVNVLPDECEAEVAFCVPIGMTWRELHNRVLSTLRSNGHREVEPSVVEGSQSDPSYTPPQSRIVGALSEAVKETLGDRPKAYVTQATSDANVFRAHGIPTCLYGPGHMGVAHCFNEHVDIEDIVRAAQVYVRTILKYCVQK</sequence>
<evidence type="ECO:0000259" key="3">
    <source>
        <dbReference type="Pfam" id="PF07687"/>
    </source>
</evidence>
<dbReference type="PANTHER" id="PTHR43808:SF32">
    <property type="entry name" value="ARGE_DAPE-RELATED DEACYLASE"/>
    <property type="match status" value="1"/>
</dbReference>
<dbReference type="EMBL" id="NEXJ01000073">
    <property type="protein sequence ID" value="PSN90707.1"/>
    <property type="molecule type" value="Genomic_DNA"/>
</dbReference>
<accession>A0A2R6AWH6</accession>
<reference evidence="4 5" key="1">
    <citation type="submission" date="2017-04" db="EMBL/GenBank/DDBJ databases">
        <title>Novel microbial lineages endemic to geothermal iron-oxide mats fill important gaps in the evolutionary history of Archaea.</title>
        <authorList>
            <person name="Jay Z.J."/>
            <person name="Beam J.P."/>
            <person name="Dlakic M."/>
            <person name="Rusch D.B."/>
            <person name="Kozubal M.A."/>
            <person name="Inskeep W.P."/>
        </authorList>
    </citation>
    <scope>NUCLEOTIDE SEQUENCE [LARGE SCALE GENOMIC DNA]</scope>
    <source>
        <strain evidence="4">ECH_B_SAG-M15</strain>
    </source>
</reference>
<evidence type="ECO:0000313" key="4">
    <source>
        <dbReference type="EMBL" id="PSN90707.1"/>
    </source>
</evidence>
<keyword evidence="2" id="KW-0378">Hydrolase</keyword>
<dbReference type="Proteomes" id="UP000240490">
    <property type="component" value="Unassembled WGS sequence"/>
</dbReference>
<dbReference type="Pfam" id="PF07687">
    <property type="entry name" value="M20_dimer"/>
    <property type="match status" value="1"/>
</dbReference>
<evidence type="ECO:0000256" key="1">
    <source>
        <dbReference type="ARBA" id="ARBA00022723"/>
    </source>
</evidence>